<dbReference type="EMBL" id="CP072801">
    <property type="protein sequence ID" value="QTR47946.1"/>
    <property type="molecule type" value="Genomic_DNA"/>
</dbReference>
<evidence type="ECO:0000313" key="1">
    <source>
        <dbReference type="EMBL" id="QTR47946.1"/>
    </source>
</evidence>
<evidence type="ECO:0000313" key="2">
    <source>
        <dbReference type="Proteomes" id="UP000672039"/>
    </source>
</evidence>
<protein>
    <submittedName>
        <fullName evidence="1">Uncharacterized protein</fullName>
    </submittedName>
</protein>
<dbReference type="Proteomes" id="UP000672039">
    <property type="component" value="Chromosome"/>
</dbReference>
<proteinExistence type="predicted"/>
<organism evidence="1 2">
    <name type="scientific">Thiothrix litoralis</name>
    <dbReference type="NCBI Taxonomy" id="2891210"/>
    <lineage>
        <taxon>Bacteria</taxon>
        <taxon>Pseudomonadati</taxon>
        <taxon>Pseudomonadota</taxon>
        <taxon>Gammaproteobacteria</taxon>
        <taxon>Thiotrichales</taxon>
        <taxon>Thiotrichaceae</taxon>
        <taxon>Thiothrix</taxon>
    </lineage>
</organism>
<gene>
    <name evidence="1" type="ORF">J9253_08540</name>
</gene>
<sequence>MLPKTTCQAKQDAALQHLNQVEHFYTQPKPIIKLNNATAVNLINKIEK</sequence>
<reference evidence="1 2" key="1">
    <citation type="submission" date="2021-04" db="EMBL/GenBank/DDBJ databases">
        <title>Genomics, taxonomy and metabolism of representatives of sulfur bacteria of the genus Thiothrix: Thiothrix fructosivorans QT, Thiothrix unzii A1T and three new species, Thiothrix subterranea sp. nov., Thiothrix litoralis sp. nov. and 'Candidatus Thiothrix anitrata' sp. nov.</title>
        <authorList>
            <person name="Ravin N.V."/>
            <person name="Smolyakov D."/>
            <person name="Rudenko T.S."/>
            <person name="Mardanov A.V."/>
            <person name="Beletsky A.V."/>
            <person name="Markov N.D."/>
            <person name="Fomenkov A.I."/>
            <person name="Roberts R.J."/>
            <person name="Karnachuk O.V."/>
            <person name="Novikov A."/>
            <person name="Grabovich M.Y."/>
        </authorList>
    </citation>
    <scope>NUCLEOTIDE SEQUENCE [LARGE SCALE GENOMIC DNA]</scope>
    <source>
        <strain evidence="1 2">AS</strain>
    </source>
</reference>
<keyword evidence="2" id="KW-1185">Reference proteome</keyword>
<name>A0ABX7WX60_9GAMM</name>
<accession>A0ABX7WX60</accession>
<dbReference type="RefSeq" id="WP_210224180.1">
    <property type="nucleotide sequence ID" value="NZ_CP072801.1"/>
</dbReference>